<organism evidence="1 2">
    <name type="scientific">Advenella faeciporci</name>
    <dbReference type="NCBI Taxonomy" id="797535"/>
    <lineage>
        <taxon>Bacteria</taxon>
        <taxon>Pseudomonadati</taxon>
        <taxon>Pseudomonadota</taxon>
        <taxon>Betaproteobacteria</taxon>
        <taxon>Burkholderiales</taxon>
        <taxon>Alcaligenaceae</taxon>
    </lineage>
</organism>
<evidence type="ECO:0000313" key="1">
    <source>
        <dbReference type="EMBL" id="GGW82665.1"/>
    </source>
</evidence>
<gene>
    <name evidence="1" type="ORF">GCM10011450_10670</name>
</gene>
<reference evidence="1" key="1">
    <citation type="journal article" date="2014" name="Int. J. Syst. Evol. Microbiol.">
        <title>Complete genome sequence of Corynebacterium casei LMG S-19264T (=DSM 44701T), isolated from a smear-ripened cheese.</title>
        <authorList>
            <consortium name="US DOE Joint Genome Institute (JGI-PGF)"/>
            <person name="Walter F."/>
            <person name="Albersmeier A."/>
            <person name="Kalinowski J."/>
            <person name="Ruckert C."/>
        </authorList>
    </citation>
    <scope>NUCLEOTIDE SEQUENCE</scope>
    <source>
        <strain evidence="1">KCTC 23732</strain>
    </source>
</reference>
<protein>
    <submittedName>
        <fullName evidence="1">Uncharacterized protein</fullName>
    </submittedName>
</protein>
<keyword evidence="2" id="KW-1185">Reference proteome</keyword>
<accession>A0A918JI21</accession>
<evidence type="ECO:0000313" key="2">
    <source>
        <dbReference type="Proteomes" id="UP000608345"/>
    </source>
</evidence>
<comment type="caution">
    <text evidence="1">The sequence shown here is derived from an EMBL/GenBank/DDBJ whole genome shotgun (WGS) entry which is preliminary data.</text>
</comment>
<reference evidence="1" key="2">
    <citation type="submission" date="2020-09" db="EMBL/GenBank/DDBJ databases">
        <authorList>
            <person name="Sun Q."/>
            <person name="Kim S."/>
        </authorList>
    </citation>
    <scope>NUCLEOTIDE SEQUENCE</scope>
    <source>
        <strain evidence="1">KCTC 23732</strain>
    </source>
</reference>
<dbReference type="EMBL" id="BMYS01000005">
    <property type="protein sequence ID" value="GGW82665.1"/>
    <property type="molecule type" value="Genomic_DNA"/>
</dbReference>
<dbReference type="AlphaFoldDB" id="A0A918JI21"/>
<name>A0A918JI21_9BURK</name>
<dbReference type="Proteomes" id="UP000608345">
    <property type="component" value="Unassembled WGS sequence"/>
</dbReference>
<proteinExistence type="predicted"/>
<sequence>MPLFALLYKQQNFKHNVLSFRKIPIFQTQYNKDAINHKESKAWITWVRELEKQRFNFLVNKKHDQFARLCNKDLRYVHTSGTVDDVSGNAI</sequence>